<gene>
    <name evidence="2" type="ORF">DIABBA_LOCUS9438</name>
</gene>
<dbReference type="OrthoDB" id="5949187at2759"/>
<organism evidence="2 3">
    <name type="scientific">Diabrotica balteata</name>
    <name type="common">Banded cucumber beetle</name>
    <dbReference type="NCBI Taxonomy" id="107213"/>
    <lineage>
        <taxon>Eukaryota</taxon>
        <taxon>Metazoa</taxon>
        <taxon>Ecdysozoa</taxon>
        <taxon>Arthropoda</taxon>
        <taxon>Hexapoda</taxon>
        <taxon>Insecta</taxon>
        <taxon>Pterygota</taxon>
        <taxon>Neoptera</taxon>
        <taxon>Endopterygota</taxon>
        <taxon>Coleoptera</taxon>
        <taxon>Polyphaga</taxon>
        <taxon>Cucujiformia</taxon>
        <taxon>Chrysomeloidea</taxon>
        <taxon>Chrysomelidae</taxon>
        <taxon>Galerucinae</taxon>
        <taxon>Diabroticina</taxon>
        <taxon>Diabroticites</taxon>
        <taxon>Diabrotica</taxon>
    </lineage>
</organism>
<keyword evidence="3" id="KW-1185">Reference proteome</keyword>
<dbReference type="PANTHER" id="PTHR33539:SF1">
    <property type="entry name" value="UPF0764 PROTEIN C16ORF89"/>
    <property type="match status" value="1"/>
</dbReference>
<evidence type="ECO:0000256" key="1">
    <source>
        <dbReference type="SAM" id="SignalP"/>
    </source>
</evidence>
<protein>
    <submittedName>
        <fullName evidence="2">Uncharacterized protein</fullName>
    </submittedName>
</protein>
<dbReference type="GO" id="GO:0005829">
    <property type="term" value="C:cytosol"/>
    <property type="evidence" value="ECO:0007669"/>
    <property type="project" value="TreeGrafter"/>
</dbReference>
<accession>A0A9N9T148</accession>
<evidence type="ECO:0000313" key="3">
    <source>
        <dbReference type="Proteomes" id="UP001153709"/>
    </source>
</evidence>
<reference evidence="2" key="1">
    <citation type="submission" date="2022-01" db="EMBL/GenBank/DDBJ databases">
        <authorList>
            <person name="King R."/>
        </authorList>
    </citation>
    <scope>NUCLEOTIDE SEQUENCE</scope>
</reference>
<name>A0A9N9T148_DIABA</name>
<evidence type="ECO:0000313" key="2">
    <source>
        <dbReference type="EMBL" id="CAG9836345.1"/>
    </source>
</evidence>
<dbReference type="InterPro" id="IPR031751">
    <property type="entry name" value="DUF4735"/>
</dbReference>
<dbReference type="PANTHER" id="PTHR33539">
    <property type="entry name" value="UPF0764 PROTEIN C16ORF89"/>
    <property type="match status" value="1"/>
</dbReference>
<dbReference type="Pfam" id="PF15882">
    <property type="entry name" value="DUF4735"/>
    <property type="match status" value="1"/>
</dbReference>
<dbReference type="GO" id="GO:0016020">
    <property type="term" value="C:membrane"/>
    <property type="evidence" value="ECO:0007669"/>
    <property type="project" value="TreeGrafter"/>
</dbReference>
<dbReference type="AlphaFoldDB" id="A0A9N9T148"/>
<feature type="chain" id="PRO_5040435121" evidence="1">
    <location>
        <begin position="19"/>
        <end position="319"/>
    </location>
</feature>
<keyword evidence="1" id="KW-0732">Signal</keyword>
<feature type="signal peptide" evidence="1">
    <location>
        <begin position="1"/>
        <end position="18"/>
    </location>
</feature>
<dbReference type="EMBL" id="OU898281">
    <property type="protein sequence ID" value="CAG9836345.1"/>
    <property type="molecule type" value="Genomic_DNA"/>
</dbReference>
<dbReference type="Proteomes" id="UP001153709">
    <property type="component" value="Chromosome 6"/>
</dbReference>
<proteinExistence type="predicted"/>
<sequence>MYLLFIVGLVLFVNGTNGLLGEVKEALDNVLNFVNQRLDQFGFDGYFGIVLAQTQLQMILELQLKLDDVNDVKYLIQKCQNILNKAKYFLPLNPPYMIVFETKLLDSHKWFRTLIKNVTVGEITNLGQYLDWSPERILKNRRAIYKGVETNFCLREILELTTGNTCYVSSICKDMMINTSRMDTGYLLTHRLLYMQIKRLEGCIVPEDPVPIKEYTRLFCSYILKEAKTNEYFKFPYHDIFMEQVVLCGIEGYSEFLNRPWLETIIKWQNPHGCFESISKEFRNIQKRSSHIVDFGCSDHSTGLGAAVLALFLKCLFLQ</sequence>